<dbReference type="OrthoDB" id="18264at2157"/>
<dbReference type="InterPro" id="IPR004843">
    <property type="entry name" value="Calcineurin-like_PHP"/>
</dbReference>
<dbReference type="PANTHER" id="PTHR39323:SF1">
    <property type="entry name" value="BLR1149 PROTEIN"/>
    <property type="match status" value="1"/>
</dbReference>
<dbReference type="SUPFAM" id="SSF56300">
    <property type="entry name" value="Metallo-dependent phosphatases"/>
    <property type="match status" value="1"/>
</dbReference>
<dbReference type="EMBL" id="JH597770">
    <property type="protein sequence ID" value="EHP68451.1"/>
    <property type="molecule type" value="Genomic_DNA"/>
</dbReference>
<reference evidence="2 3" key="1">
    <citation type="submission" date="2012-01" db="EMBL/GenBank/DDBJ databases">
        <title>Improved High-Quality Draft sequence of Metallosphaera yellowstonensis MK1.</title>
        <authorList>
            <consortium name="US DOE Joint Genome Institute"/>
            <person name="Lucas S."/>
            <person name="Han J."/>
            <person name="Cheng J.-F."/>
            <person name="Goodwin L."/>
            <person name="Pitluck S."/>
            <person name="Peters L."/>
            <person name="Teshima H."/>
            <person name="Detter J.C."/>
            <person name="Han C."/>
            <person name="Tapia R."/>
            <person name="Land M."/>
            <person name="Hauser L."/>
            <person name="Kyrpides N."/>
            <person name="Kozubal M."/>
            <person name="Macur R.E."/>
            <person name="Jay Z."/>
            <person name="Inskeep W."/>
            <person name="Woyke T."/>
        </authorList>
    </citation>
    <scope>NUCLEOTIDE SEQUENCE [LARGE SCALE GENOMIC DNA]</scope>
    <source>
        <strain evidence="2 3">MK1</strain>
    </source>
</reference>
<dbReference type="Pfam" id="PF00149">
    <property type="entry name" value="Metallophos"/>
    <property type="match status" value="1"/>
</dbReference>
<protein>
    <submittedName>
        <fullName evidence="2">Putative phosphoesterase</fullName>
    </submittedName>
</protein>
<organism evidence="2 3">
    <name type="scientific">Metallosphaera yellowstonensis MK1</name>
    <dbReference type="NCBI Taxonomy" id="671065"/>
    <lineage>
        <taxon>Archaea</taxon>
        <taxon>Thermoproteota</taxon>
        <taxon>Thermoprotei</taxon>
        <taxon>Sulfolobales</taxon>
        <taxon>Sulfolobaceae</taxon>
        <taxon>Metallosphaera</taxon>
    </lineage>
</organism>
<dbReference type="HOGENOM" id="CLU_075478_0_1_2"/>
<dbReference type="STRING" id="671065.MetMK1DRAFT_00028850"/>
<sequence length="249" mass="28445">MVSLVDGIEIQGDLPVVYSRALNAVVLSDVHIGYEEEMASKGLFLPRVQKRRFMKIYKSAIENFKTNRLIINGDMKHRFNGLGRQEREDLNDIFKDLKESGVSVKLVRGNHDNYISLIAEKFDNVELVDEIREGELVIFHGHREIEVEPKRVYVIGHEHPRIAIRDKLGFSRKFPCFLVTPTDLGGQIVVLPAIGSYQAGNDISLMRNSYMSSLMREHGILEKARPFLVVEGEGIMEFPELRLLKNIII</sequence>
<gene>
    <name evidence="2" type="ORF">MetMK1DRAFT_00028850</name>
</gene>
<dbReference type="AlphaFoldDB" id="H2C8H5"/>
<evidence type="ECO:0000259" key="1">
    <source>
        <dbReference type="Pfam" id="PF00149"/>
    </source>
</evidence>
<dbReference type="GO" id="GO:0016787">
    <property type="term" value="F:hydrolase activity"/>
    <property type="evidence" value="ECO:0007669"/>
    <property type="project" value="InterPro"/>
</dbReference>
<dbReference type="eggNOG" id="arCOG01150">
    <property type="taxonomic scope" value="Archaea"/>
</dbReference>
<dbReference type="RefSeq" id="WP_009074873.1">
    <property type="nucleotide sequence ID" value="NZ_JH597770.1"/>
</dbReference>
<proteinExistence type="predicted"/>
<dbReference type="Gene3D" id="3.60.21.10">
    <property type="match status" value="1"/>
</dbReference>
<feature type="domain" description="Calcineurin-like phosphoesterase" evidence="1">
    <location>
        <begin position="25"/>
        <end position="143"/>
    </location>
</feature>
<dbReference type="NCBIfam" id="TIGR00024">
    <property type="entry name" value="SbcD_rel_arch"/>
    <property type="match status" value="1"/>
</dbReference>
<dbReference type="InterPro" id="IPR029052">
    <property type="entry name" value="Metallo-depent_PP-like"/>
</dbReference>
<dbReference type="PIRSF" id="PIRSF000887">
    <property type="entry name" value="Pesterase_MJ0037"/>
    <property type="match status" value="1"/>
</dbReference>
<dbReference type="CDD" id="cd07391">
    <property type="entry name" value="MPP_PF1019"/>
    <property type="match status" value="1"/>
</dbReference>
<dbReference type="Proteomes" id="UP000003980">
    <property type="component" value="Unassembled WGS sequence"/>
</dbReference>
<dbReference type="InterPro" id="IPR004376">
    <property type="entry name" value="Pesterase_MJ0037"/>
</dbReference>
<dbReference type="PANTHER" id="PTHR39323">
    <property type="entry name" value="BLR1149 PROTEIN"/>
    <property type="match status" value="1"/>
</dbReference>
<keyword evidence="3" id="KW-1185">Reference proteome</keyword>
<dbReference type="InterPro" id="IPR024173">
    <property type="entry name" value="Pesterase_MJ0037-like"/>
</dbReference>
<evidence type="ECO:0000313" key="2">
    <source>
        <dbReference type="EMBL" id="EHP68451.1"/>
    </source>
</evidence>
<accession>H2C8H5</accession>
<evidence type="ECO:0000313" key="3">
    <source>
        <dbReference type="Proteomes" id="UP000003980"/>
    </source>
</evidence>
<name>H2C8H5_9CREN</name>